<accession>A0ABP9FC93</accession>
<organism evidence="3 4">
    <name type="scientific">Actinomycetospora straminea</name>
    <dbReference type="NCBI Taxonomy" id="663607"/>
    <lineage>
        <taxon>Bacteria</taxon>
        <taxon>Bacillati</taxon>
        <taxon>Actinomycetota</taxon>
        <taxon>Actinomycetes</taxon>
        <taxon>Pseudonocardiales</taxon>
        <taxon>Pseudonocardiaceae</taxon>
        <taxon>Actinomycetospora</taxon>
    </lineage>
</organism>
<feature type="transmembrane region" description="Helical" evidence="2">
    <location>
        <begin position="6"/>
        <end position="28"/>
    </location>
</feature>
<keyword evidence="4" id="KW-1185">Reference proteome</keyword>
<feature type="region of interest" description="Disordered" evidence="1">
    <location>
        <begin position="166"/>
        <end position="214"/>
    </location>
</feature>
<sequence length="214" mass="23100">MTVLQVIASVAQTLSPVLYAAFIVVIWFQLRAAKESVREVRQEFLAGGRPVVAVHDEFDHGTRGLSLAVENVGQGPAKSISFAFSRPIESSDGVVVSGLPLFSIGLTSLSPGARITCYWDDLDDQMDFLRRNGLEGEDFRVTVTYTDLPGESYWNTWDIQPAIYEGLRPPTRPAQHAQDQAGERTGGSGTDGRSPEPTGEPARATVSSGATEST</sequence>
<evidence type="ECO:0000313" key="3">
    <source>
        <dbReference type="EMBL" id="GAA4896760.1"/>
    </source>
</evidence>
<keyword evidence="2" id="KW-1133">Transmembrane helix</keyword>
<dbReference type="Proteomes" id="UP001500457">
    <property type="component" value="Unassembled WGS sequence"/>
</dbReference>
<evidence type="ECO:0000313" key="4">
    <source>
        <dbReference type="Proteomes" id="UP001500457"/>
    </source>
</evidence>
<keyword evidence="2" id="KW-0812">Transmembrane</keyword>
<proteinExistence type="predicted"/>
<evidence type="ECO:0000256" key="1">
    <source>
        <dbReference type="SAM" id="MobiDB-lite"/>
    </source>
</evidence>
<name>A0ABP9FC93_9PSEU</name>
<keyword evidence="2" id="KW-0472">Membrane</keyword>
<protein>
    <submittedName>
        <fullName evidence="3">Uncharacterized protein</fullName>
    </submittedName>
</protein>
<evidence type="ECO:0000256" key="2">
    <source>
        <dbReference type="SAM" id="Phobius"/>
    </source>
</evidence>
<dbReference type="RefSeq" id="WP_274231631.1">
    <property type="nucleotide sequence ID" value="NZ_BAABHQ010000031.1"/>
</dbReference>
<dbReference type="EMBL" id="BAABHQ010000031">
    <property type="protein sequence ID" value="GAA4896760.1"/>
    <property type="molecule type" value="Genomic_DNA"/>
</dbReference>
<feature type="compositionally biased region" description="Polar residues" evidence="1">
    <location>
        <begin position="205"/>
        <end position="214"/>
    </location>
</feature>
<reference evidence="4" key="1">
    <citation type="journal article" date="2019" name="Int. J. Syst. Evol. Microbiol.">
        <title>The Global Catalogue of Microorganisms (GCM) 10K type strain sequencing project: providing services to taxonomists for standard genome sequencing and annotation.</title>
        <authorList>
            <consortium name="The Broad Institute Genomics Platform"/>
            <consortium name="The Broad Institute Genome Sequencing Center for Infectious Disease"/>
            <person name="Wu L."/>
            <person name="Ma J."/>
        </authorList>
    </citation>
    <scope>NUCLEOTIDE SEQUENCE [LARGE SCALE GENOMIC DNA]</scope>
    <source>
        <strain evidence="4">JCM 17983</strain>
    </source>
</reference>
<comment type="caution">
    <text evidence="3">The sequence shown here is derived from an EMBL/GenBank/DDBJ whole genome shotgun (WGS) entry which is preliminary data.</text>
</comment>
<gene>
    <name evidence="3" type="ORF">GCM10023203_59050</name>
</gene>